<name>A0A2P2N638_RHIMU</name>
<organism evidence="1">
    <name type="scientific">Rhizophora mucronata</name>
    <name type="common">Asiatic mangrove</name>
    <dbReference type="NCBI Taxonomy" id="61149"/>
    <lineage>
        <taxon>Eukaryota</taxon>
        <taxon>Viridiplantae</taxon>
        <taxon>Streptophyta</taxon>
        <taxon>Embryophyta</taxon>
        <taxon>Tracheophyta</taxon>
        <taxon>Spermatophyta</taxon>
        <taxon>Magnoliopsida</taxon>
        <taxon>eudicotyledons</taxon>
        <taxon>Gunneridae</taxon>
        <taxon>Pentapetalae</taxon>
        <taxon>rosids</taxon>
        <taxon>fabids</taxon>
        <taxon>Malpighiales</taxon>
        <taxon>Rhizophoraceae</taxon>
        <taxon>Rhizophora</taxon>
    </lineage>
</organism>
<dbReference type="AlphaFoldDB" id="A0A2P2N638"/>
<accession>A0A2P2N638</accession>
<evidence type="ECO:0000313" key="1">
    <source>
        <dbReference type="EMBL" id="MBX37900.1"/>
    </source>
</evidence>
<protein>
    <submittedName>
        <fullName evidence="1">Uncharacterized protein</fullName>
    </submittedName>
</protein>
<reference evidence="1" key="1">
    <citation type="submission" date="2018-02" db="EMBL/GenBank/DDBJ databases">
        <title>Rhizophora mucronata_Transcriptome.</title>
        <authorList>
            <person name="Meera S.P."/>
            <person name="Sreeshan A."/>
            <person name="Augustine A."/>
        </authorList>
    </citation>
    <scope>NUCLEOTIDE SEQUENCE</scope>
    <source>
        <tissue evidence="1">Leaf</tissue>
    </source>
</reference>
<dbReference type="EMBL" id="GGEC01057416">
    <property type="protein sequence ID" value="MBX37900.1"/>
    <property type="molecule type" value="Transcribed_RNA"/>
</dbReference>
<proteinExistence type="predicted"/>
<sequence length="26" mass="3069">MPWRTHLPPLCSHRAQTHRSLPSPDF</sequence>